<gene>
    <name evidence="1" type="ORF">LOKO_03493</name>
</gene>
<dbReference type="KEGG" id="hco:LOKO_03493"/>
<protein>
    <submittedName>
        <fullName evidence="1">Uncharacterized protein</fullName>
    </submittedName>
</protein>
<dbReference type="AlphaFoldDB" id="A0A0X8HH49"/>
<dbReference type="Proteomes" id="UP000063387">
    <property type="component" value="Chromosome"/>
</dbReference>
<dbReference type="EMBL" id="CP014226">
    <property type="protein sequence ID" value="AMD02533.1"/>
    <property type="molecule type" value="Genomic_DNA"/>
</dbReference>
<dbReference type="PATRIC" id="fig|507626.3.peg.3493"/>
<accession>A0A0X8HH49</accession>
<keyword evidence="2" id="KW-1185">Reference proteome</keyword>
<reference evidence="1 2" key="1">
    <citation type="journal article" date="2016" name="Genome Announc.">
        <title>Draft Genome Sequence of 'Halomonas chromatireducens' Strain AGD 8-3, a Haloalkaliphilic Chromate- and Selenite-Reducing Gammaproteobacterium.</title>
        <authorList>
            <person name="Sharko F.S."/>
            <person name="Shapovalova A.A."/>
            <person name="Tsygankova S.V."/>
            <person name="Komova A.V."/>
            <person name="Boulygina E.S."/>
            <person name="Teslyuk A.B."/>
            <person name="Gotovtsev P.M."/>
            <person name="Namsaraev Z.B."/>
            <person name="Khijniak T.V."/>
            <person name="Nedoluzhko A.V."/>
            <person name="Vasilov R.G."/>
        </authorList>
    </citation>
    <scope>NUCLEOTIDE SEQUENCE [LARGE SCALE GENOMIC DNA]</scope>
    <source>
        <strain evidence="1 2">AGD 8-3</strain>
    </source>
</reference>
<name>A0A0X8HH49_9GAMM</name>
<dbReference type="STRING" id="507626.LOKO_03493"/>
<evidence type="ECO:0000313" key="1">
    <source>
        <dbReference type="EMBL" id="AMD02533.1"/>
    </source>
</evidence>
<reference evidence="1 2" key="2">
    <citation type="submission" date="2016-02" db="EMBL/GenBank/DDBJ databases">
        <authorList>
            <person name="Wen L."/>
            <person name="He K."/>
            <person name="Yang H."/>
        </authorList>
    </citation>
    <scope>NUCLEOTIDE SEQUENCE [LARGE SCALE GENOMIC DNA]</scope>
    <source>
        <strain evidence="1 2">AGD 8-3</strain>
    </source>
</reference>
<sequence>MSHSPAGGRPSPLTPTLVHCETMIRGRCAQPLREYIARTKQDAHADES</sequence>
<proteinExistence type="predicted"/>
<organism evidence="1 2">
    <name type="scientific">Halomonas chromatireducens</name>
    <dbReference type="NCBI Taxonomy" id="507626"/>
    <lineage>
        <taxon>Bacteria</taxon>
        <taxon>Pseudomonadati</taxon>
        <taxon>Pseudomonadota</taxon>
        <taxon>Gammaproteobacteria</taxon>
        <taxon>Oceanospirillales</taxon>
        <taxon>Halomonadaceae</taxon>
        <taxon>Halomonas</taxon>
    </lineage>
</organism>
<evidence type="ECO:0000313" key="2">
    <source>
        <dbReference type="Proteomes" id="UP000063387"/>
    </source>
</evidence>